<dbReference type="PANTHER" id="PTHR14659">
    <property type="entry name" value="ALPHA- AND GAMMA-ADAPTIN-BINDING PROTEIN P34"/>
    <property type="match status" value="1"/>
</dbReference>
<accession>A0A1S3CY01</accession>
<dbReference type="STRING" id="121845.A0A1S3CY01"/>
<dbReference type="OrthoDB" id="1741717at2759"/>
<gene>
    <name evidence="2 3" type="primary">LOC103507396</name>
</gene>
<organism evidence="1 2">
    <name type="scientific">Diaphorina citri</name>
    <name type="common">Asian citrus psyllid</name>
    <dbReference type="NCBI Taxonomy" id="121845"/>
    <lineage>
        <taxon>Eukaryota</taxon>
        <taxon>Metazoa</taxon>
        <taxon>Ecdysozoa</taxon>
        <taxon>Arthropoda</taxon>
        <taxon>Hexapoda</taxon>
        <taxon>Insecta</taxon>
        <taxon>Pterygota</taxon>
        <taxon>Neoptera</taxon>
        <taxon>Paraneoptera</taxon>
        <taxon>Hemiptera</taxon>
        <taxon>Sternorrhyncha</taxon>
        <taxon>Psylloidea</taxon>
        <taxon>Psyllidae</taxon>
        <taxon>Diaphorininae</taxon>
        <taxon>Diaphorina</taxon>
    </lineage>
</organism>
<dbReference type="GeneID" id="103507396"/>
<evidence type="ECO:0000313" key="2">
    <source>
        <dbReference type="RefSeq" id="XP_008470085.1"/>
    </source>
</evidence>
<dbReference type="AlphaFoldDB" id="A0A1S3CY01"/>
<evidence type="ECO:0000313" key="1">
    <source>
        <dbReference type="Proteomes" id="UP000079169"/>
    </source>
</evidence>
<dbReference type="PANTHER" id="PTHR14659:SF1">
    <property type="entry name" value="ALPHA- AND GAMMA-ADAPTIN-BINDING PROTEIN P34"/>
    <property type="match status" value="1"/>
</dbReference>
<dbReference type="Proteomes" id="UP000079169">
    <property type="component" value="Unplaced"/>
</dbReference>
<reference evidence="2 3" key="1">
    <citation type="submission" date="2025-04" db="UniProtKB">
        <authorList>
            <consortium name="RefSeq"/>
        </authorList>
    </citation>
    <scope>IDENTIFICATION</scope>
</reference>
<dbReference type="KEGG" id="dci:103507396"/>
<name>A0A1S3CY01_DIACI</name>
<protein>
    <submittedName>
        <fullName evidence="3">Alpha- and gamma-adaptin-binding protein p34-like isoform X1</fullName>
    </submittedName>
    <submittedName>
        <fullName evidence="2">Alpha- and gamma-adaptin-binding protein p34-like isoform X2</fullName>
    </submittedName>
</protein>
<dbReference type="InterPro" id="IPR019341">
    <property type="entry name" value="Alpha/Gamma-adaptin-bd_p34"/>
</dbReference>
<proteinExistence type="predicted"/>
<sequence length="305" mass="33797">MESSSPEENTPITSTGVSSALFIGVSKDPQELIQSLLKLSSDDKLVGISTEENIESFKWKLDNKYYTADIQLSVLKHKTITSPDFSNSVEAVILYVDTSKESCLADVESWLPYTKDYNSSIEMLVCKNCPDSPDAKPSRNEVVKWCLDNEFELVELEPLDLDETGGGDEYEDDIRDVYGVERIAQALHAHVWPNLVRKDRTEPTSFDALKSGGAVHEEILAASAGATMGGSLELEDKINALLSGVEPPPDLEFGDLFQELAGMKERMSGMSTDRRRKTAEQIVMAFWKGIGGDEDELDLSEEEDK</sequence>
<dbReference type="Gene3D" id="3.40.50.11960">
    <property type="match status" value="1"/>
</dbReference>
<evidence type="ECO:0000313" key="3">
    <source>
        <dbReference type="RefSeq" id="XP_017298804.1"/>
    </source>
</evidence>
<keyword evidence="1" id="KW-1185">Reference proteome</keyword>
<dbReference type="OMA" id="WAIVKEI"/>
<dbReference type="RefSeq" id="XP_017298804.1">
    <property type="nucleotide sequence ID" value="XM_017443315.2"/>
</dbReference>
<dbReference type="RefSeq" id="XP_008470085.1">
    <property type="nucleotide sequence ID" value="XM_008471863.3"/>
</dbReference>
<dbReference type="PaxDb" id="121845-A0A1S3CY01"/>